<sequence>MRLLLLPVKQRPVRGKDRSLPIVQGSQRYGADHRDQRYRTVVDIAWSSARQSRLWDMDSALHPSDSRSSAATQTLFLL</sequence>
<name>A0A6H0Y4F0_9PEZI</name>
<dbReference type="EMBL" id="CP051143">
    <property type="protein sequence ID" value="QIX01902.1"/>
    <property type="molecule type" value="Genomic_DNA"/>
</dbReference>
<keyword evidence="2" id="KW-1185">Reference proteome</keyword>
<organism evidence="1 2">
    <name type="scientific">Peltaster fructicola</name>
    <dbReference type="NCBI Taxonomy" id="286661"/>
    <lineage>
        <taxon>Eukaryota</taxon>
        <taxon>Fungi</taxon>
        <taxon>Dikarya</taxon>
        <taxon>Ascomycota</taxon>
        <taxon>Pezizomycotina</taxon>
        <taxon>Dothideomycetes</taxon>
        <taxon>Dothideomycetes incertae sedis</taxon>
        <taxon>Peltaster</taxon>
    </lineage>
</organism>
<gene>
    <name evidence="1" type="ORF">AMS68_007419</name>
</gene>
<protein>
    <submittedName>
        <fullName evidence="1">Uncharacterized protein</fullName>
    </submittedName>
</protein>
<proteinExistence type="predicted"/>
<dbReference type="AlphaFoldDB" id="A0A6H0Y4F0"/>
<evidence type="ECO:0000313" key="1">
    <source>
        <dbReference type="EMBL" id="QIX01902.1"/>
    </source>
</evidence>
<evidence type="ECO:0000313" key="2">
    <source>
        <dbReference type="Proteomes" id="UP000503462"/>
    </source>
</evidence>
<reference evidence="1 2" key="1">
    <citation type="journal article" date="2016" name="Sci. Rep.">
        <title>Peltaster fructicola genome reveals evolution from an invasive phytopathogen to an ectophytic parasite.</title>
        <authorList>
            <person name="Xu C."/>
            <person name="Chen H."/>
            <person name="Gleason M.L."/>
            <person name="Xu J.R."/>
            <person name="Liu H."/>
            <person name="Zhang R."/>
            <person name="Sun G."/>
        </authorList>
    </citation>
    <scope>NUCLEOTIDE SEQUENCE [LARGE SCALE GENOMIC DNA]</scope>
    <source>
        <strain evidence="1 2">LNHT1506</strain>
    </source>
</reference>
<dbReference type="Proteomes" id="UP000503462">
    <property type="component" value="Chromosome 5"/>
</dbReference>
<accession>A0A6H0Y4F0</accession>